<dbReference type="AlphaFoldDB" id="A0A841FZ01"/>
<dbReference type="RefSeq" id="WP_184789996.1">
    <property type="nucleotide sequence ID" value="NZ_BONT01000106.1"/>
</dbReference>
<keyword evidence="2" id="KW-1185">Reference proteome</keyword>
<proteinExistence type="predicted"/>
<evidence type="ECO:0000313" key="2">
    <source>
        <dbReference type="Proteomes" id="UP000548476"/>
    </source>
</evidence>
<name>A0A841FZ01_9ACTN</name>
<evidence type="ECO:0000313" key="1">
    <source>
        <dbReference type="EMBL" id="MBB6037180.1"/>
    </source>
</evidence>
<accession>A0A841FZ01</accession>
<dbReference type="Proteomes" id="UP000548476">
    <property type="component" value="Unassembled WGS sequence"/>
</dbReference>
<comment type="caution">
    <text evidence="1">The sequence shown here is derived from an EMBL/GenBank/DDBJ whole genome shotgun (WGS) entry which is preliminary data.</text>
</comment>
<evidence type="ECO:0008006" key="3">
    <source>
        <dbReference type="Google" id="ProtNLM"/>
    </source>
</evidence>
<protein>
    <recommendedName>
        <fullName evidence="3">Cell wall protein</fullName>
    </recommendedName>
</protein>
<dbReference type="EMBL" id="JACHGT010000011">
    <property type="protein sequence ID" value="MBB6037180.1"/>
    <property type="molecule type" value="Genomic_DNA"/>
</dbReference>
<reference evidence="1 2" key="1">
    <citation type="submission" date="2020-08" db="EMBL/GenBank/DDBJ databases">
        <title>Genomic Encyclopedia of Type Strains, Phase IV (KMG-IV): sequencing the most valuable type-strain genomes for metagenomic binning, comparative biology and taxonomic classification.</title>
        <authorList>
            <person name="Goeker M."/>
        </authorList>
    </citation>
    <scope>NUCLEOTIDE SEQUENCE [LARGE SCALE GENOMIC DNA]</scope>
    <source>
        <strain evidence="1 2">YIM 65646</strain>
    </source>
</reference>
<sequence>MDRRKLLTSAVLGGAAGLVGATALGSLSPEDVFAAEGANAKINPGDPDPNFVEGRITGITDTVLFVTSSDGSLHSIRVTNGTSIWKLNPTTFDEVKVGDGLYARGLRLADGTLAADSLWVNIVNLNAHVDSIGRGSLNLDHHGQRVVAHVENGRSAAVYNNTPAVSDMSMLEAGKHVKVIGAWHPDTNEITISTVYAAV</sequence>
<gene>
    <name evidence="1" type="ORF">HNR73_005053</name>
</gene>
<organism evidence="1 2">
    <name type="scientific">Phytomonospora endophytica</name>
    <dbReference type="NCBI Taxonomy" id="714109"/>
    <lineage>
        <taxon>Bacteria</taxon>
        <taxon>Bacillati</taxon>
        <taxon>Actinomycetota</taxon>
        <taxon>Actinomycetes</taxon>
        <taxon>Micromonosporales</taxon>
        <taxon>Micromonosporaceae</taxon>
        <taxon>Phytomonospora</taxon>
    </lineage>
</organism>